<dbReference type="Pfam" id="PF07119">
    <property type="entry name" value="DUF1375"/>
    <property type="match status" value="1"/>
</dbReference>
<evidence type="ECO:0000313" key="2">
    <source>
        <dbReference type="Proteomes" id="UP000185578"/>
    </source>
</evidence>
<dbReference type="EMBL" id="MSCT01000016">
    <property type="protein sequence ID" value="OLF53187.1"/>
    <property type="molecule type" value="Genomic_DNA"/>
</dbReference>
<dbReference type="OrthoDB" id="8547342at2"/>
<proteinExistence type="predicted"/>
<evidence type="ECO:0008006" key="3">
    <source>
        <dbReference type="Google" id="ProtNLM"/>
    </source>
</evidence>
<dbReference type="InterPro" id="IPR010780">
    <property type="entry name" value="DUF1375"/>
</dbReference>
<sequence>MKIAYVLLPVLLLAGCGTIDTVFRADSVASEKLKERKSYCGGVPRIYSGVTYDFCSLHAPVPENGRTTIGPASTQSMLIDIAFSSVLDTLLLPYTIYQQQADGSLIIAD</sequence>
<organism evidence="1 2">
    <name type="scientific">Pseudomonas chlororaphis</name>
    <dbReference type="NCBI Taxonomy" id="587753"/>
    <lineage>
        <taxon>Bacteria</taxon>
        <taxon>Pseudomonadati</taxon>
        <taxon>Pseudomonadota</taxon>
        <taxon>Gammaproteobacteria</taxon>
        <taxon>Pseudomonadales</taxon>
        <taxon>Pseudomonadaceae</taxon>
        <taxon>Pseudomonas</taxon>
    </lineage>
</organism>
<evidence type="ECO:0000313" key="1">
    <source>
        <dbReference type="EMBL" id="OLF53187.1"/>
    </source>
</evidence>
<dbReference type="RefSeq" id="WP_075120494.1">
    <property type="nucleotide sequence ID" value="NZ_MSCT01000016.1"/>
</dbReference>
<dbReference type="PROSITE" id="PS51257">
    <property type="entry name" value="PROKAR_LIPOPROTEIN"/>
    <property type="match status" value="1"/>
</dbReference>
<comment type="caution">
    <text evidence="1">The sequence shown here is derived from an EMBL/GenBank/DDBJ whole genome shotgun (WGS) entry which is preliminary data.</text>
</comment>
<accession>A0A1Q8EN15</accession>
<gene>
    <name evidence="1" type="ORF">BTN82_18130</name>
</gene>
<dbReference type="AlphaFoldDB" id="A0A1Q8EN15"/>
<protein>
    <recommendedName>
        <fullName evidence="3">YceK/YidQ family lipoprotein</fullName>
    </recommendedName>
</protein>
<dbReference type="Proteomes" id="UP000185578">
    <property type="component" value="Unassembled WGS sequence"/>
</dbReference>
<reference evidence="1 2" key="1">
    <citation type="submission" date="2016-12" db="EMBL/GenBank/DDBJ databases">
        <authorList>
            <person name="Song W.-J."/>
            <person name="Kurnit D.M."/>
        </authorList>
    </citation>
    <scope>NUCLEOTIDE SEQUENCE [LARGE SCALE GENOMIC DNA]</scope>
    <source>
        <strain evidence="1 2">PCL1601</strain>
    </source>
</reference>
<name>A0A1Q8EN15_9PSED</name>